<dbReference type="PATRIC" id="fig|1331060.3.peg.5256"/>
<reference evidence="6 7" key="1">
    <citation type="journal article" date="2013" name="Genome Announc.">
        <title>Draft Genome Sequence of Sphingobium lactosutens Strain DS20T, Isolated from a Hexachlorocyclohexane Dumpsite.</title>
        <authorList>
            <person name="Kumar R."/>
            <person name="Dwivedi V."/>
            <person name="Negi V."/>
            <person name="Khurana J.P."/>
            <person name="Lal R."/>
        </authorList>
    </citation>
    <scope>NUCLEOTIDE SEQUENCE [LARGE SCALE GENOMIC DNA]</scope>
    <source>
        <strain evidence="6 7">DS20</strain>
    </source>
</reference>
<evidence type="ECO:0000256" key="1">
    <source>
        <dbReference type="ARBA" id="ARBA00022553"/>
    </source>
</evidence>
<evidence type="ECO:0000313" key="7">
    <source>
        <dbReference type="Proteomes" id="UP000015531"/>
    </source>
</evidence>
<gene>
    <name evidence="6" type="ORF">RLDS_27020</name>
</gene>
<dbReference type="InterPro" id="IPR008201">
    <property type="entry name" value="HepT-like"/>
</dbReference>
<keyword evidence="7" id="KW-1185">Reference proteome</keyword>
<evidence type="ECO:0000256" key="5">
    <source>
        <dbReference type="ARBA" id="ARBA00022801"/>
    </source>
</evidence>
<proteinExistence type="predicted"/>
<dbReference type="PANTHER" id="PTHR34139:SF1">
    <property type="entry name" value="RNASE MJ1380-RELATED"/>
    <property type="match status" value="1"/>
</dbReference>
<dbReference type="Pfam" id="PF01934">
    <property type="entry name" value="HepT-like"/>
    <property type="match status" value="1"/>
</dbReference>
<evidence type="ECO:0000256" key="4">
    <source>
        <dbReference type="ARBA" id="ARBA00022741"/>
    </source>
</evidence>
<dbReference type="OrthoDB" id="4829434at2"/>
<protein>
    <recommendedName>
        <fullName evidence="8">DUF86 domain-containing protein</fullName>
    </recommendedName>
</protein>
<keyword evidence="4" id="KW-0547">Nucleotide-binding</keyword>
<keyword evidence="2" id="KW-1277">Toxin-antitoxin system</keyword>
<dbReference type="PANTHER" id="PTHR34139">
    <property type="entry name" value="UPF0331 PROTEIN MJ0127"/>
    <property type="match status" value="1"/>
</dbReference>
<accession>T0HCA9</accession>
<dbReference type="EMBL" id="ATDP01000110">
    <property type="protein sequence ID" value="EQB10637.1"/>
    <property type="molecule type" value="Genomic_DNA"/>
</dbReference>
<sequence>MSEWDRDRDLLELIIELIGHVQRRVPKLTAADFLVDKDEIDLTAFRLLHIGEATNKLSPEFKARYPAMPWADIYRMRNIISHDYFGLDPHIVWQTAMHGMEELLVICRAELNSLN</sequence>
<keyword evidence="3" id="KW-0540">Nuclease</keyword>
<dbReference type="GO" id="GO:0004540">
    <property type="term" value="F:RNA nuclease activity"/>
    <property type="evidence" value="ECO:0007669"/>
    <property type="project" value="InterPro"/>
</dbReference>
<name>T0HCA9_9SPHN</name>
<evidence type="ECO:0000256" key="2">
    <source>
        <dbReference type="ARBA" id="ARBA00022649"/>
    </source>
</evidence>
<evidence type="ECO:0000256" key="3">
    <source>
        <dbReference type="ARBA" id="ARBA00022722"/>
    </source>
</evidence>
<evidence type="ECO:0008006" key="8">
    <source>
        <dbReference type="Google" id="ProtNLM"/>
    </source>
</evidence>
<comment type="caution">
    <text evidence="6">The sequence shown here is derived from an EMBL/GenBank/DDBJ whole genome shotgun (WGS) entry which is preliminary data.</text>
</comment>
<keyword evidence="5" id="KW-0378">Hydrolase</keyword>
<dbReference type="eggNOG" id="COG2361">
    <property type="taxonomic scope" value="Bacteria"/>
</dbReference>
<dbReference type="Proteomes" id="UP000015531">
    <property type="component" value="Unassembled WGS sequence"/>
</dbReference>
<evidence type="ECO:0000313" key="6">
    <source>
        <dbReference type="EMBL" id="EQB10637.1"/>
    </source>
</evidence>
<dbReference type="RefSeq" id="WP_021228829.1">
    <property type="nucleotide sequence ID" value="NZ_ATDP01000110.1"/>
</dbReference>
<keyword evidence="1" id="KW-0597">Phosphoprotein</keyword>
<organism evidence="6 7">
    <name type="scientific">Sphingobium lactosutens DS20</name>
    <dbReference type="NCBI Taxonomy" id="1331060"/>
    <lineage>
        <taxon>Bacteria</taxon>
        <taxon>Pseudomonadati</taxon>
        <taxon>Pseudomonadota</taxon>
        <taxon>Alphaproteobacteria</taxon>
        <taxon>Sphingomonadales</taxon>
        <taxon>Sphingomonadaceae</taxon>
        <taxon>Sphingobium</taxon>
    </lineage>
</organism>
<dbReference type="GO" id="GO:0110001">
    <property type="term" value="C:toxin-antitoxin complex"/>
    <property type="evidence" value="ECO:0007669"/>
    <property type="project" value="InterPro"/>
</dbReference>
<dbReference type="GO" id="GO:0000166">
    <property type="term" value="F:nucleotide binding"/>
    <property type="evidence" value="ECO:0007669"/>
    <property type="project" value="UniProtKB-KW"/>
</dbReference>
<dbReference type="AlphaFoldDB" id="T0HCA9"/>
<dbReference type="InterPro" id="IPR051813">
    <property type="entry name" value="HepT_RNase_toxin"/>
</dbReference>
<dbReference type="GO" id="GO:0016787">
    <property type="term" value="F:hydrolase activity"/>
    <property type="evidence" value="ECO:0007669"/>
    <property type="project" value="UniProtKB-KW"/>
</dbReference>